<keyword evidence="3" id="KW-0732">Signal</keyword>
<dbReference type="PANTHER" id="PTHR43620:SF7">
    <property type="entry name" value="GLYCEROPHOSPHODIESTER PHOSPHODIESTERASE GDPD5-RELATED"/>
    <property type="match status" value="1"/>
</dbReference>
<dbReference type="PANTHER" id="PTHR43620">
    <property type="entry name" value="GLYCEROPHOSPHORYL DIESTER PHOSPHODIESTERASE"/>
    <property type="match status" value="1"/>
</dbReference>
<dbReference type="AlphaFoldDB" id="A0A3M0GFV8"/>
<evidence type="ECO:0000313" key="9">
    <source>
        <dbReference type="Proteomes" id="UP000281985"/>
    </source>
</evidence>
<evidence type="ECO:0000256" key="2">
    <source>
        <dbReference type="ARBA" id="ARBA00012247"/>
    </source>
</evidence>
<dbReference type="GO" id="GO:0006071">
    <property type="term" value="P:glycerol metabolic process"/>
    <property type="evidence" value="ECO:0007669"/>
    <property type="project" value="UniProtKB-KW"/>
</dbReference>
<protein>
    <recommendedName>
        <fullName evidence="2">glycerophosphodiester phosphodiesterase</fullName>
        <ecNumber evidence="2">3.1.4.46</ecNumber>
    </recommendedName>
</protein>
<name>A0A3M0GFV8_9FLAO</name>
<keyword evidence="4" id="KW-0319">Glycerol metabolism</keyword>
<evidence type="ECO:0000256" key="6">
    <source>
        <dbReference type="ARBA" id="ARBA00047512"/>
    </source>
</evidence>
<comment type="catalytic activity">
    <reaction evidence="6">
        <text>a sn-glycero-3-phosphodiester + H2O = an alcohol + sn-glycerol 3-phosphate + H(+)</text>
        <dbReference type="Rhea" id="RHEA:12969"/>
        <dbReference type="ChEBI" id="CHEBI:15377"/>
        <dbReference type="ChEBI" id="CHEBI:15378"/>
        <dbReference type="ChEBI" id="CHEBI:30879"/>
        <dbReference type="ChEBI" id="CHEBI:57597"/>
        <dbReference type="ChEBI" id="CHEBI:83408"/>
        <dbReference type="EC" id="3.1.4.46"/>
    </reaction>
</comment>
<dbReference type="Proteomes" id="UP000281985">
    <property type="component" value="Unassembled WGS sequence"/>
</dbReference>
<dbReference type="GO" id="GO:0008889">
    <property type="term" value="F:glycerophosphodiester phosphodiesterase activity"/>
    <property type="evidence" value="ECO:0007669"/>
    <property type="project" value="UniProtKB-EC"/>
</dbReference>
<accession>A0A3M0GFV8</accession>
<feature type="domain" description="GP-PDE" evidence="7">
    <location>
        <begin position="34"/>
        <end position="370"/>
    </location>
</feature>
<dbReference type="EC" id="3.1.4.46" evidence="2"/>
<dbReference type="SUPFAM" id="SSF51695">
    <property type="entry name" value="PLC-like phosphodiesterases"/>
    <property type="match status" value="1"/>
</dbReference>
<dbReference type="OrthoDB" id="384721at2"/>
<dbReference type="EMBL" id="REFV01000001">
    <property type="protein sequence ID" value="RMB63815.1"/>
    <property type="molecule type" value="Genomic_DNA"/>
</dbReference>
<dbReference type="Gene3D" id="3.20.20.190">
    <property type="entry name" value="Phosphatidylinositol (PI) phosphodiesterase"/>
    <property type="match status" value="1"/>
</dbReference>
<evidence type="ECO:0000259" key="7">
    <source>
        <dbReference type="PROSITE" id="PS51704"/>
    </source>
</evidence>
<dbReference type="GO" id="GO:0006629">
    <property type="term" value="P:lipid metabolic process"/>
    <property type="evidence" value="ECO:0007669"/>
    <property type="project" value="InterPro"/>
</dbReference>
<keyword evidence="9" id="KW-1185">Reference proteome</keyword>
<evidence type="ECO:0000256" key="3">
    <source>
        <dbReference type="ARBA" id="ARBA00022729"/>
    </source>
</evidence>
<organism evidence="8 9">
    <name type="scientific">Dokdonia sinensis</name>
    <dbReference type="NCBI Taxonomy" id="2479847"/>
    <lineage>
        <taxon>Bacteria</taxon>
        <taxon>Pseudomonadati</taxon>
        <taxon>Bacteroidota</taxon>
        <taxon>Flavobacteriia</taxon>
        <taxon>Flavobacteriales</taxon>
        <taxon>Flavobacteriaceae</taxon>
        <taxon>Dokdonia</taxon>
    </lineage>
</organism>
<evidence type="ECO:0000256" key="4">
    <source>
        <dbReference type="ARBA" id="ARBA00022798"/>
    </source>
</evidence>
<keyword evidence="5" id="KW-0378">Hydrolase</keyword>
<dbReference type="PROSITE" id="PS51704">
    <property type="entry name" value="GP_PDE"/>
    <property type="match status" value="1"/>
</dbReference>
<sequence>MLNMWSKFHFAFLLVFIACNDSKVPIVMTSNKIPIVIAHRGAQSIFPEHTLEGYKKAIELGADYIEPDLVMTKDGVLVARHEPYISKTTDVADRKEFKNRKTTKVVDGIKITDWFVSNFTLKELKTLRARQPWPKRPQEHNDIFEIPTFEEIVMLAKQSKTKSGKPVGIYPELKHPTFHKDLGLPMEDKFLDHLKVAGWTTKDAPVYVQCFEVASLQYLNKYTDVKLIQLIGATCIQDDGTLLFTDRDGSYNPEGQPYDFYIAHDTRTYQFYTTEEGMKFTATYADGLGPWKPFIISHKTNNEGKMELLPPSDFVYLAHKYNLKVHPYTFRNEDDKWRTDERPESEYELFFQAGVDGVFSDYTDIAVKARYNHNKKTAQQ</sequence>
<dbReference type="CDD" id="cd08602">
    <property type="entry name" value="GDPD_ScGlpQ1_like"/>
    <property type="match status" value="1"/>
</dbReference>
<evidence type="ECO:0000313" key="8">
    <source>
        <dbReference type="EMBL" id="RMB63815.1"/>
    </source>
</evidence>
<reference evidence="8 9" key="1">
    <citation type="submission" date="2018-10" db="EMBL/GenBank/DDBJ databases">
        <title>Dokdonia luteus sp. nov., isolated from sea water.</title>
        <authorList>
            <person name="Zhou L.Y."/>
            <person name="Du Z.J."/>
        </authorList>
    </citation>
    <scope>NUCLEOTIDE SEQUENCE [LARGE SCALE GENOMIC DNA]</scope>
    <source>
        <strain evidence="8 9">SH27</strain>
    </source>
</reference>
<comment type="similarity">
    <text evidence="1">Belongs to the glycerophosphoryl diester phosphodiesterase family.</text>
</comment>
<dbReference type="InterPro" id="IPR030395">
    <property type="entry name" value="GP_PDE_dom"/>
</dbReference>
<comment type="caution">
    <text evidence="8">The sequence shown here is derived from an EMBL/GenBank/DDBJ whole genome shotgun (WGS) entry which is preliminary data.</text>
</comment>
<dbReference type="PROSITE" id="PS51257">
    <property type="entry name" value="PROKAR_LIPOPROTEIN"/>
    <property type="match status" value="1"/>
</dbReference>
<dbReference type="InterPro" id="IPR017946">
    <property type="entry name" value="PLC-like_Pdiesterase_TIM-brl"/>
</dbReference>
<proteinExistence type="inferred from homology"/>
<gene>
    <name evidence="8" type="ORF">EAX61_00025</name>
</gene>
<evidence type="ECO:0000256" key="5">
    <source>
        <dbReference type="ARBA" id="ARBA00022801"/>
    </source>
</evidence>
<evidence type="ECO:0000256" key="1">
    <source>
        <dbReference type="ARBA" id="ARBA00007277"/>
    </source>
</evidence>
<dbReference type="Pfam" id="PF03009">
    <property type="entry name" value="GDPD"/>
    <property type="match status" value="1"/>
</dbReference>